<dbReference type="RefSeq" id="WP_366088640.1">
    <property type="nucleotide sequence ID" value="NZ_JBFASG010000017.1"/>
</dbReference>
<dbReference type="Pfam" id="PF00067">
    <property type="entry name" value="p450"/>
    <property type="match status" value="1"/>
</dbReference>
<accession>A0ABV3IWU4</accession>
<organism evidence="4 5">
    <name type="scientific">Streptomyces roseoverticillatus</name>
    <dbReference type="NCBI Taxonomy" id="66429"/>
    <lineage>
        <taxon>Bacteria</taxon>
        <taxon>Bacillati</taxon>
        <taxon>Actinomycetota</taxon>
        <taxon>Actinomycetes</taxon>
        <taxon>Kitasatosporales</taxon>
        <taxon>Streptomycetaceae</taxon>
        <taxon>Streptomyces</taxon>
    </lineage>
</organism>
<dbReference type="InterPro" id="IPR001128">
    <property type="entry name" value="Cyt_P450"/>
</dbReference>
<evidence type="ECO:0000256" key="2">
    <source>
        <dbReference type="RuleBase" id="RU000461"/>
    </source>
</evidence>
<proteinExistence type="inferred from homology"/>
<dbReference type="SUPFAM" id="SSF48264">
    <property type="entry name" value="Cytochrome P450"/>
    <property type="match status" value="1"/>
</dbReference>
<dbReference type="PRINTS" id="PR00359">
    <property type="entry name" value="BP450"/>
</dbReference>
<dbReference type="PROSITE" id="PS00086">
    <property type="entry name" value="CYTOCHROME_P450"/>
    <property type="match status" value="1"/>
</dbReference>
<dbReference type="EMBL" id="JBFASG010000017">
    <property type="protein sequence ID" value="MEV4924752.1"/>
    <property type="molecule type" value="Genomic_DNA"/>
</dbReference>
<gene>
    <name evidence="4" type="ORF">AB0L03_18225</name>
</gene>
<dbReference type="InterPro" id="IPR002397">
    <property type="entry name" value="Cyt_P450_B"/>
</dbReference>
<dbReference type="InterPro" id="IPR036396">
    <property type="entry name" value="Cyt_P450_sf"/>
</dbReference>
<dbReference type="InterPro" id="IPR017972">
    <property type="entry name" value="Cyt_P450_CS"/>
</dbReference>
<keyword evidence="2" id="KW-0408">Iron</keyword>
<evidence type="ECO:0000313" key="4">
    <source>
        <dbReference type="EMBL" id="MEV4924752.1"/>
    </source>
</evidence>
<protein>
    <submittedName>
        <fullName evidence="4">Cytochrome P450</fullName>
    </submittedName>
</protein>
<keyword evidence="2" id="KW-0479">Metal-binding</keyword>
<reference evidence="4 5" key="1">
    <citation type="submission" date="2024-06" db="EMBL/GenBank/DDBJ databases">
        <title>The Natural Products Discovery Center: Release of the First 8490 Sequenced Strains for Exploring Actinobacteria Biosynthetic Diversity.</title>
        <authorList>
            <person name="Kalkreuter E."/>
            <person name="Kautsar S.A."/>
            <person name="Yang D."/>
            <person name="Bader C.D."/>
            <person name="Teijaro C.N."/>
            <person name="Fluegel L."/>
            <person name="Davis C.M."/>
            <person name="Simpson J.R."/>
            <person name="Lauterbach L."/>
            <person name="Steele A.D."/>
            <person name="Gui C."/>
            <person name="Meng S."/>
            <person name="Li G."/>
            <person name="Viehrig K."/>
            <person name="Ye F."/>
            <person name="Su P."/>
            <person name="Kiefer A.F."/>
            <person name="Nichols A."/>
            <person name="Cepeda A.J."/>
            <person name="Yan W."/>
            <person name="Fan B."/>
            <person name="Jiang Y."/>
            <person name="Adhikari A."/>
            <person name="Zheng C.-J."/>
            <person name="Schuster L."/>
            <person name="Cowan T.M."/>
            <person name="Smanski M.J."/>
            <person name="Chevrette M.G."/>
            <person name="De Carvalho L.P.S."/>
            <person name="Shen B."/>
        </authorList>
    </citation>
    <scope>NUCLEOTIDE SEQUENCE [LARGE SCALE GENOMIC DNA]</scope>
    <source>
        <strain evidence="4 5">NPDC053791</strain>
    </source>
</reference>
<keyword evidence="2" id="KW-0503">Monooxygenase</keyword>
<dbReference type="PRINTS" id="PR00385">
    <property type="entry name" value="P450"/>
</dbReference>
<keyword evidence="2" id="KW-0560">Oxidoreductase</keyword>
<name>A0ABV3IWU4_9ACTN</name>
<evidence type="ECO:0000256" key="1">
    <source>
        <dbReference type="ARBA" id="ARBA00010617"/>
    </source>
</evidence>
<keyword evidence="2" id="KW-0349">Heme</keyword>
<sequence>MSSTSSPSSSPSSTSASETLFRRITDYAHRADPYPLYAELREHKVARQEDGKYLVGTYDEIAALLHDPRVSSDVRNRAEPDPDLLPPEGLPPAFIGRDDPEHDRLRRLVMRPFGPPHSPGRVDALRGDITRMAEQLADGLRDKERFDLVDDFAFPLPVTVICDLLGVPSEDIPQVHTWADTVVTGLDFTPGEDPGPRRRAAQEARTAMGLYLGELAGKRRRHPTGDMLSALADDDGPDGQLTQEELMVSTVLLLIAGHETTVNLITNGMLTLLRNPEALERLRAEPELMPRAVEELLRYEPPVQFLPQRTPLADIEVAGVTIPEGVPLVLVLASGNRDPLRFPDPDHFDPARKDNQHFGFGSGIHNCFGAPLARLETQIALTTLINRLDGPRLLEDPPEYRNSPVLRGPRHLPLAQGKR</sequence>
<comment type="caution">
    <text evidence="4">The sequence shown here is derived from an EMBL/GenBank/DDBJ whole genome shotgun (WGS) entry which is preliminary data.</text>
</comment>
<dbReference type="PANTHER" id="PTHR46696">
    <property type="entry name" value="P450, PUTATIVE (EUROFUNG)-RELATED"/>
    <property type="match status" value="1"/>
</dbReference>
<keyword evidence="5" id="KW-1185">Reference proteome</keyword>
<dbReference type="CDD" id="cd20625">
    <property type="entry name" value="CYP164-like"/>
    <property type="match status" value="1"/>
</dbReference>
<dbReference type="Proteomes" id="UP001552479">
    <property type="component" value="Unassembled WGS sequence"/>
</dbReference>
<comment type="similarity">
    <text evidence="1 2">Belongs to the cytochrome P450 family.</text>
</comment>
<evidence type="ECO:0000256" key="3">
    <source>
        <dbReference type="SAM" id="MobiDB-lite"/>
    </source>
</evidence>
<feature type="region of interest" description="Disordered" evidence="3">
    <location>
        <begin position="395"/>
        <end position="419"/>
    </location>
</feature>
<dbReference type="Gene3D" id="1.10.630.10">
    <property type="entry name" value="Cytochrome P450"/>
    <property type="match status" value="1"/>
</dbReference>
<feature type="region of interest" description="Disordered" evidence="3">
    <location>
        <begin position="72"/>
        <end position="98"/>
    </location>
</feature>
<evidence type="ECO:0000313" key="5">
    <source>
        <dbReference type="Proteomes" id="UP001552479"/>
    </source>
</evidence>
<dbReference type="PANTHER" id="PTHR46696:SF1">
    <property type="entry name" value="CYTOCHROME P450 YJIB-RELATED"/>
    <property type="match status" value="1"/>
</dbReference>